<organism evidence="3 4">
    <name type="scientific">Psychroserpens algicola</name>
    <dbReference type="NCBI Taxonomy" id="1719034"/>
    <lineage>
        <taxon>Bacteria</taxon>
        <taxon>Pseudomonadati</taxon>
        <taxon>Bacteroidota</taxon>
        <taxon>Flavobacteriia</taxon>
        <taxon>Flavobacteriales</taxon>
        <taxon>Flavobacteriaceae</taxon>
        <taxon>Psychroserpens</taxon>
    </lineage>
</organism>
<accession>A0ABT0HBK3</accession>
<comment type="caution">
    <text evidence="3">The sequence shown here is derived from an EMBL/GenBank/DDBJ whole genome shotgun (WGS) entry which is preliminary data.</text>
</comment>
<reference evidence="3" key="1">
    <citation type="submission" date="2022-04" db="EMBL/GenBank/DDBJ databases">
        <authorList>
            <person name="Ren T."/>
        </authorList>
    </citation>
    <scope>NUCLEOTIDE SEQUENCE</scope>
    <source>
        <strain evidence="3">F63249</strain>
    </source>
</reference>
<protein>
    <submittedName>
        <fullName evidence="3">Lipocalin family protein</fullName>
    </submittedName>
</protein>
<dbReference type="PROSITE" id="PS51257">
    <property type="entry name" value="PROKAR_LIPOPROTEIN"/>
    <property type="match status" value="1"/>
</dbReference>
<sequence length="172" mass="18510">MKKLNLLFIALAMVLTACSSDDTNPPNTEGDLLGTWIGQDVQYTGTSATEVQGQSITADFVGDAYDVNYTLTFTENPNEVVADGSYSIELTTTALGQSQTQNVEDLEFLNSGTWSRSGNQLSITDNGETTVGTIVELTANTLKIAVTETEDVVEQGISVSSNIDIEMTYTRM</sequence>
<feature type="signal peptide" evidence="1">
    <location>
        <begin position="1"/>
        <end position="19"/>
    </location>
</feature>
<dbReference type="InterPro" id="IPR024311">
    <property type="entry name" value="Lipocalin-like"/>
</dbReference>
<dbReference type="EMBL" id="JALPQF010000010">
    <property type="protein sequence ID" value="MCK8481222.1"/>
    <property type="molecule type" value="Genomic_DNA"/>
</dbReference>
<name>A0ABT0HBK3_9FLAO</name>
<dbReference type="RefSeq" id="WP_248413202.1">
    <property type="nucleotide sequence ID" value="NZ_JALPQF010000010.1"/>
</dbReference>
<proteinExistence type="predicted"/>
<evidence type="ECO:0000259" key="2">
    <source>
        <dbReference type="Pfam" id="PF13648"/>
    </source>
</evidence>
<evidence type="ECO:0000256" key="1">
    <source>
        <dbReference type="SAM" id="SignalP"/>
    </source>
</evidence>
<dbReference type="Pfam" id="PF13648">
    <property type="entry name" value="Lipocalin_4"/>
    <property type="match status" value="1"/>
</dbReference>
<feature type="chain" id="PRO_5045877585" evidence="1">
    <location>
        <begin position="20"/>
        <end position="172"/>
    </location>
</feature>
<keyword evidence="1" id="KW-0732">Signal</keyword>
<evidence type="ECO:0000313" key="3">
    <source>
        <dbReference type="EMBL" id="MCK8481222.1"/>
    </source>
</evidence>
<gene>
    <name evidence="3" type="ORF">MUY34_11345</name>
</gene>
<evidence type="ECO:0000313" key="4">
    <source>
        <dbReference type="Proteomes" id="UP001203687"/>
    </source>
</evidence>
<keyword evidence="4" id="KW-1185">Reference proteome</keyword>
<dbReference type="Proteomes" id="UP001203687">
    <property type="component" value="Unassembled WGS sequence"/>
</dbReference>
<feature type="domain" description="Lipocalin-like" evidence="2">
    <location>
        <begin position="32"/>
        <end position="144"/>
    </location>
</feature>